<dbReference type="Pfam" id="PF00392">
    <property type="entry name" value="GntR"/>
    <property type="match status" value="1"/>
</dbReference>
<evidence type="ECO:0000313" key="8">
    <source>
        <dbReference type="EMBL" id="MFC0627705.1"/>
    </source>
</evidence>
<dbReference type="SMART" id="SM00345">
    <property type="entry name" value="HTH_GNTR"/>
    <property type="match status" value="1"/>
</dbReference>
<evidence type="ECO:0000256" key="2">
    <source>
        <dbReference type="ARBA" id="ARBA00022898"/>
    </source>
</evidence>
<dbReference type="PROSITE" id="PS50949">
    <property type="entry name" value="HTH_GNTR"/>
    <property type="match status" value="1"/>
</dbReference>
<keyword evidence="3" id="KW-0805">Transcription regulation</keyword>
<reference evidence="8 9" key="1">
    <citation type="submission" date="2024-09" db="EMBL/GenBank/DDBJ databases">
        <authorList>
            <person name="Sun Q."/>
            <person name="Mori K."/>
        </authorList>
    </citation>
    <scope>NUCLEOTIDE SEQUENCE [LARGE SCALE GENOMIC DNA]</scope>
    <source>
        <strain evidence="8 9">CGMCC 1.15906</strain>
    </source>
</reference>
<dbReference type="Proteomes" id="UP001589890">
    <property type="component" value="Unassembled WGS sequence"/>
</dbReference>
<dbReference type="InterPro" id="IPR015422">
    <property type="entry name" value="PyrdxlP-dep_Trfase_small"/>
</dbReference>
<comment type="caution">
    <text evidence="8">The sequence shown here is derived from an EMBL/GenBank/DDBJ whole genome shotgun (WGS) entry which is preliminary data.</text>
</comment>
<dbReference type="InterPro" id="IPR051446">
    <property type="entry name" value="HTH_trans_reg/aminotransferase"/>
</dbReference>
<evidence type="ECO:0000256" key="1">
    <source>
        <dbReference type="ARBA" id="ARBA00005384"/>
    </source>
</evidence>
<keyword evidence="5" id="KW-0804">Transcription</keyword>
<dbReference type="InterPro" id="IPR036390">
    <property type="entry name" value="WH_DNA-bd_sf"/>
</dbReference>
<keyword evidence="8" id="KW-0808">Transferase</keyword>
<sequence>MSAPRHLPASTVAALVTGWAEAGGPAYRALAERIRLLIADGRVPPGARLPSERELTEALGVSRTTVASAYRELRDRGYLSSRRGSGSVTSLPSGAARGTGGRSTSGMTRTPEFDSAGLLDLTCAASPSAVGIGSAVGAATEDLASHLGTPGYHPQGLPELREEIAAYYEAKGLPTTPDQIVVTAGALAGTALALRSVAEIGDRVLTESPTHPNSMDAIRRGGNRIVAAPMTPHGWDLPLLEATIRQTAPRVAWMVVDFQNPSGRLMPDVERERLALAFARNRTTAIIDETLTDLCLGTAPMPAPFATYNPRGVITVGSLSKSFWGGLRIGWLRVPPALVARVLDARASMDLGAPVLEQLIATRLLAARDEILPERRTGLLLRRDTLMNAVREHLPSWSFEVPGGGLSLWCELPEPVGSSLVGVAERNGVLLMAGSRFSPDGGLERFIRLPYTIEPDALIEAVRRIAAAYAQLATALPRRNAAMIA</sequence>
<feature type="domain" description="HTH gntR-type" evidence="7">
    <location>
        <begin position="24"/>
        <end position="92"/>
    </location>
</feature>
<protein>
    <submittedName>
        <fullName evidence="8">PLP-dependent aminotransferase family protein</fullName>
    </submittedName>
</protein>
<dbReference type="Gene3D" id="3.90.1150.10">
    <property type="entry name" value="Aspartate Aminotransferase, domain 1"/>
    <property type="match status" value="1"/>
</dbReference>
<dbReference type="Gene3D" id="3.40.640.10">
    <property type="entry name" value="Type I PLP-dependent aspartate aminotransferase-like (Major domain)"/>
    <property type="match status" value="1"/>
</dbReference>
<evidence type="ECO:0000259" key="7">
    <source>
        <dbReference type="PROSITE" id="PS50949"/>
    </source>
</evidence>
<keyword evidence="9" id="KW-1185">Reference proteome</keyword>
<evidence type="ECO:0000313" key="9">
    <source>
        <dbReference type="Proteomes" id="UP001589890"/>
    </source>
</evidence>
<dbReference type="SUPFAM" id="SSF46785">
    <property type="entry name" value="Winged helix' DNA-binding domain"/>
    <property type="match status" value="1"/>
</dbReference>
<dbReference type="InterPro" id="IPR004839">
    <property type="entry name" value="Aminotransferase_I/II_large"/>
</dbReference>
<evidence type="ECO:0000256" key="3">
    <source>
        <dbReference type="ARBA" id="ARBA00023015"/>
    </source>
</evidence>
<dbReference type="PANTHER" id="PTHR46577">
    <property type="entry name" value="HTH-TYPE TRANSCRIPTIONAL REGULATORY PROTEIN GABR"/>
    <property type="match status" value="1"/>
</dbReference>
<dbReference type="Pfam" id="PF00155">
    <property type="entry name" value="Aminotran_1_2"/>
    <property type="match status" value="1"/>
</dbReference>
<keyword evidence="8" id="KW-0032">Aminotransferase</keyword>
<dbReference type="PRINTS" id="PR00035">
    <property type="entry name" value="HTHGNTR"/>
</dbReference>
<evidence type="ECO:0000256" key="4">
    <source>
        <dbReference type="ARBA" id="ARBA00023125"/>
    </source>
</evidence>
<gene>
    <name evidence="8" type="ORF">ACFFGN_26765</name>
</gene>
<name>A0ABV6QST2_9ACTN</name>
<dbReference type="EMBL" id="JBHLTC010000036">
    <property type="protein sequence ID" value="MFC0627705.1"/>
    <property type="molecule type" value="Genomic_DNA"/>
</dbReference>
<dbReference type="GO" id="GO:0008483">
    <property type="term" value="F:transaminase activity"/>
    <property type="evidence" value="ECO:0007669"/>
    <property type="project" value="UniProtKB-KW"/>
</dbReference>
<keyword evidence="4" id="KW-0238">DNA-binding</keyword>
<dbReference type="PANTHER" id="PTHR46577:SF1">
    <property type="entry name" value="HTH-TYPE TRANSCRIPTIONAL REGULATORY PROTEIN GABR"/>
    <property type="match status" value="1"/>
</dbReference>
<dbReference type="CDD" id="cd07377">
    <property type="entry name" value="WHTH_GntR"/>
    <property type="match status" value="1"/>
</dbReference>
<dbReference type="InterPro" id="IPR015421">
    <property type="entry name" value="PyrdxlP-dep_Trfase_major"/>
</dbReference>
<dbReference type="CDD" id="cd00609">
    <property type="entry name" value="AAT_like"/>
    <property type="match status" value="1"/>
</dbReference>
<proteinExistence type="inferred from homology"/>
<comment type="similarity">
    <text evidence="1">In the C-terminal section; belongs to the class-I pyridoxal-phosphate-dependent aminotransferase family.</text>
</comment>
<dbReference type="RefSeq" id="WP_380052781.1">
    <property type="nucleotide sequence ID" value="NZ_JBHLTC010000036.1"/>
</dbReference>
<dbReference type="InterPro" id="IPR000524">
    <property type="entry name" value="Tscrpt_reg_HTH_GntR"/>
</dbReference>
<dbReference type="InterPro" id="IPR015424">
    <property type="entry name" value="PyrdxlP-dep_Trfase"/>
</dbReference>
<feature type="region of interest" description="Disordered" evidence="6">
    <location>
        <begin position="80"/>
        <end position="112"/>
    </location>
</feature>
<dbReference type="InterPro" id="IPR036388">
    <property type="entry name" value="WH-like_DNA-bd_sf"/>
</dbReference>
<evidence type="ECO:0000256" key="6">
    <source>
        <dbReference type="SAM" id="MobiDB-lite"/>
    </source>
</evidence>
<evidence type="ECO:0000256" key="5">
    <source>
        <dbReference type="ARBA" id="ARBA00023163"/>
    </source>
</evidence>
<keyword evidence="2" id="KW-0663">Pyridoxal phosphate</keyword>
<dbReference type="Gene3D" id="1.10.10.10">
    <property type="entry name" value="Winged helix-like DNA-binding domain superfamily/Winged helix DNA-binding domain"/>
    <property type="match status" value="1"/>
</dbReference>
<dbReference type="SUPFAM" id="SSF53383">
    <property type="entry name" value="PLP-dependent transferases"/>
    <property type="match status" value="1"/>
</dbReference>
<accession>A0ABV6QST2</accession>
<organism evidence="8 9">
    <name type="scientific">Kribbella deserti</name>
    <dbReference type="NCBI Taxonomy" id="1926257"/>
    <lineage>
        <taxon>Bacteria</taxon>
        <taxon>Bacillati</taxon>
        <taxon>Actinomycetota</taxon>
        <taxon>Actinomycetes</taxon>
        <taxon>Propionibacteriales</taxon>
        <taxon>Kribbellaceae</taxon>
        <taxon>Kribbella</taxon>
    </lineage>
</organism>